<proteinExistence type="predicted"/>
<dbReference type="EMBL" id="RSCJ01000009">
    <property type="protein sequence ID" value="RUR81762.1"/>
    <property type="molecule type" value="Genomic_DNA"/>
</dbReference>
<protein>
    <submittedName>
        <fullName evidence="1">Uncharacterized protein</fullName>
    </submittedName>
</protein>
<dbReference type="AlphaFoldDB" id="A0A3S0ZZG7"/>
<dbReference type="Proteomes" id="UP000268857">
    <property type="component" value="Unassembled WGS sequence"/>
</dbReference>
<comment type="caution">
    <text evidence="1">The sequence shown here is derived from an EMBL/GenBank/DDBJ whole genome shotgun (WGS) entry which is preliminary data.</text>
</comment>
<sequence>MKSPRLSGSGTDTVFSEAKSVDDVTCADTVCPQITAAVTKTAIVIVFEYFDTSR</sequence>
<accession>A0A3S0ZZG7</accession>
<gene>
    <name evidence="1" type="ORF">PCC6912_26310</name>
</gene>
<reference evidence="1 2" key="1">
    <citation type="journal article" date="2019" name="Genome Biol. Evol.">
        <title>Day and night: Metabolic profiles and evolutionary relationships of six axenic non-marine cyanobacteria.</title>
        <authorList>
            <person name="Will S.E."/>
            <person name="Henke P."/>
            <person name="Boedeker C."/>
            <person name="Huang S."/>
            <person name="Brinkmann H."/>
            <person name="Rohde M."/>
            <person name="Jarek M."/>
            <person name="Friedl T."/>
            <person name="Seufert S."/>
            <person name="Schumacher M."/>
            <person name="Overmann J."/>
            <person name="Neumann-Schaal M."/>
            <person name="Petersen J."/>
        </authorList>
    </citation>
    <scope>NUCLEOTIDE SEQUENCE [LARGE SCALE GENOMIC DNA]</scope>
    <source>
        <strain evidence="1 2">PCC 6912</strain>
    </source>
</reference>
<evidence type="ECO:0000313" key="2">
    <source>
        <dbReference type="Proteomes" id="UP000268857"/>
    </source>
</evidence>
<evidence type="ECO:0000313" key="1">
    <source>
        <dbReference type="EMBL" id="RUR81762.1"/>
    </source>
</evidence>
<organism evidence="1 2">
    <name type="scientific">Chlorogloeopsis fritschii PCC 6912</name>
    <dbReference type="NCBI Taxonomy" id="211165"/>
    <lineage>
        <taxon>Bacteria</taxon>
        <taxon>Bacillati</taxon>
        <taxon>Cyanobacteriota</taxon>
        <taxon>Cyanophyceae</taxon>
        <taxon>Nostocales</taxon>
        <taxon>Chlorogloeopsidaceae</taxon>
        <taxon>Chlorogloeopsis</taxon>
    </lineage>
</organism>
<keyword evidence="2" id="KW-1185">Reference proteome</keyword>
<name>A0A3S0ZZG7_CHLFR</name>